<evidence type="ECO:0000256" key="3">
    <source>
        <dbReference type="ARBA" id="ARBA00023110"/>
    </source>
</evidence>
<evidence type="ECO:0000313" key="9">
    <source>
        <dbReference type="EnsemblPlants" id="Pp3c7_2790V3.1"/>
    </source>
</evidence>
<name>A0A2K1KA24_PHYPA</name>
<dbReference type="InterPro" id="IPR029000">
    <property type="entry name" value="Cyclophilin-like_dom_sf"/>
</dbReference>
<comment type="catalytic activity">
    <reaction evidence="1 5">
        <text>[protein]-peptidylproline (omega=180) = [protein]-peptidylproline (omega=0)</text>
        <dbReference type="Rhea" id="RHEA:16237"/>
        <dbReference type="Rhea" id="RHEA-COMP:10747"/>
        <dbReference type="Rhea" id="RHEA-COMP:10748"/>
        <dbReference type="ChEBI" id="CHEBI:83833"/>
        <dbReference type="ChEBI" id="CHEBI:83834"/>
        <dbReference type="EC" id="5.2.1.8"/>
    </reaction>
</comment>
<dbReference type="EnsemblPlants" id="Pp3c7_2790V3.2">
    <property type="protein sequence ID" value="Pp3c7_2790V3.2"/>
    <property type="gene ID" value="Pp3c7_2790"/>
</dbReference>
<evidence type="ECO:0000256" key="5">
    <source>
        <dbReference type="RuleBase" id="RU363019"/>
    </source>
</evidence>
<dbReference type="PROSITE" id="PS50072">
    <property type="entry name" value="CSA_PPIASE_2"/>
    <property type="match status" value="1"/>
</dbReference>
<dbReference type="GO" id="GO:0016018">
    <property type="term" value="F:cyclosporin A binding"/>
    <property type="evidence" value="ECO:0000318"/>
    <property type="project" value="GO_Central"/>
</dbReference>
<keyword evidence="3 5" id="KW-0697">Rotamase</keyword>
<dbReference type="Gramene" id="Pp3c7_2790V3.1">
    <property type="protein sequence ID" value="Pp3c7_2790V3.1"/>
    <property type="gene ID" value="Pp3c7_2790"/>
</dbReference>
<accession>A0A2K1KA24</accession>
<dbReference type="RefSeq" id="XP_024381232.1">
    <property type="nucleotide sequence ID" value="XM_024525464.2"/>
</dbReference>
<reference evidence="8 10" key="1">
    <citation type="journal article" date="2008" name="Science">
        <title>The Physcomitrella genome reveals evolutionary insights into the conquest of land by plants.</title>
        <authorList>
            <person name="Rensing S."/>
            <person name="Lang D."/>
            <person name="Zimmer A."/>
            <person name="Terry A."/>
            <person name="Salamov A."/>
            <person name="Shapiro H."/>
            <person name="Nishiyama T."/>
            <person name="Perroud P.-F."/>
            <person name="Lindquist E."/>
            <person name="Kamisugi Y."/>
            <person name="Tanahashi T."/>
            <person name="Sakakibara K."/>
            <person name="Fujita T."/>
            <person name="Oishi K."/>
            <person name="Shin-I T."/>
            <person name="Kuroki Y."/>
            <person name="Toyoda A."/>
            <person name="Suzuki Y."/>
            <person name="Hashimoto A."/>
            <person name="Yamaguchi K."/>
            <person name="Sugano A."/>
            <person name="Kohara Y."/>
            <person name="Fujiyama A."/>
            <person name="Anterola A."/>
            <person name="Aoki S."/>
            <person name="Ashton N."/>
            <person name="Barbazuk W.B."/>
            <person name="Barker E."/>
            <person name="Bennetzen J."/>
            <person name="Bezanilla M."/>
            <person name="Blankenship R."/>
            <person name="Cho S.H."/>
            <person name="Dutcher S."/>
            <person name="Estelle M."/>
            <person name="Fawcett J.A."/>
            <person name="Gundlach H."/>
            <person name="Hanada K."/>
            <person name="Heyl A."/>
            <person name="Hicks K.A."/>
            <person name="Hugh J."/>
            <person name="Lohr M."/>
            <person name="Mayer K."/>
            <person name="Melkozernov A."/>
            <person name="Murata T."/>
            <person name="Nelson D."/>
            <person name="Pils B."/>
            <person name="Prigge M."/>
            <person name="Reiss B."/>
            <person name="Renner T."/>
            <person name="Rombauts S."/>
            <person name="Rushton P."/>
            <person name="Sanderfoot A."/>
            <person name="Schween G."/>
            <person name="Shiu S.-H."/>
            <person name="Stueber K."/>
            <person name="Theodoulou F.L."/>
            <person name="Tu H."/>
            <person name="Van de Peer Y."/>
            <person name="Verrier P.J."/>
            <person name="Waters E."/>
            <person name="Wood A."/>
            <person name="Yang L."/>
            <person name="Cove D."/>
            <person name="Cuming A."/>
            <person name="Hasebe M."/>
            <person name="Lucas S."/>
            <person name="Mishler D.B."/>
            <person name="Reski R."/>
            <person name="Grigoriev I."/>
            <person name="Quatrano R.S."/>
            <person name="Boore J.L."/>
        </authorList>
    </citation>
    <scope>NUCLEOTIDE SEQUENCE [LARGE SCALE GENOMIC DNA]</scope>
    <source>
        <strain evidence="9 10">cv. Gransden 2004</strain>
    </source>
</reference>
<dbReference type="PRINTS" id="PR00153">
    <property type="entry name" value="CSAPPISMRASE"/>
</dbReference>
<dbReference type="GO" id="GO:0003755">
    <property type="term" value="F:peptidyl-prolyl cis-trans isomerase activity"/>
    <property type="evidence" value="ECO:0000318"/>
    <property type="project" value="GO_Central"/>
</dbReference>
<dbReference type="OMA" id="FKSESWD"/>
<sequence>MTMALSRDKKNVLVLVAAFLAVIGFLQIVGYGRVIMNGSRARSGGRVSHWRHKAFSSYPEGRACISHICVYFDVTFAEEPVGRIIFLLYEKKAPRTVENFRSLATGERGMNAKGINLHYKNTTFHRVVHGLLVQGGDIMRGAGKEGEVESIYGGRFKSESWDDKFNQRGLLAMDSLGPDKNGSVFFITMDAIPELDGQYVVFGEVIEGMEIVERINNSVFGEDEVPVMRIVISDSGQL</sequence>
<evidence type="ECO:0000256" key="2">
    <source>
        <dbReference type="ARBA" id="ARBA00007365"/>
    </source>
</evidence>
<dbReference type="GeneID" id="112285015"/>
<dbReference type="SUPFAM" id="SSF50891">
    <property type="entry name" value="Cyclophilin-like"/>
    <property type="match status" value="1"/>
</dbReference>
<feature type="transmembrane region" description="Helical" evidence="6">
    <location>
        <begin position="12"/>
        <end position="32"/>
    </location>
</feature>
<reference evidence="9" key="3">
    <citation type="submission" date="2020-12" db="UniProtKB">
        <authorList>
            <consortium name="EnsemblPlants"/>
        </authorList>
    </citation>
    <scope>IDENTIFICATION</scope>
</reference>
<keyword evidence="6" id="KW-0472">Membrane</keyword>
<evidence type="ECO:0000256" key="4">
    <source>
        <dbReference type="ARBA" id="ARBA00023235"/>
    </source>
</evidence>
<keyword evidence="6" id="KW-0812">Transmembrane</keyword>
<dbReference type="GO" id="GO:0006457">
    <property type="term" value="P:protein folding"/>
    <property type="evidence" value="ECO:0000318"/>
    <property type="project" value="GO_Central"/>
</dbReference>
<dbReference type="OrthoDB" id="408413at2759"/>
<evidence type="ECO:0000259" key="7">
    <source>
        <dbReference type="PROSITE" id="PS50072"/>
    </source>
</evidence>
<keyword evidence="4 5" id="KW-0413">Isomerase</keyword>
<feature type="domain" description="PPIase cyclophilin-type" evidence="7">
    <location>
        <begin position="71"/>
        <end position="237"/>
    </location>
</feature>
<keyword evidence="6" id="KW-1133">Transmembrane helix</keyword>
<dbReference type="Gene3D" id="2.40.100.10">
    <property type="entry name" value="Cyclophilin-like"/>
    <property type="match status" value="1"/>
</dbReference>
<comment type="similarity">
    <text evidence="2 5">Belongs to the cyclophilin-type PPIase family.</text>
</comment>
<dbReference type="Pfam" id="PF00160">
    <property type="entry name" value="Pro_isomerase"/>
    <property type="match status" value="1"/>
</dbReference>
<dbReference type="PaxDb" id="3218-PP1S136_153V6.1"/>
<dbReference type="PANTHER" id="PTHR11071">
    <property type="entry name" value="PEPTIDYL-PROLYL CIS-TRANS ISOMERASE"/>
    <property type="match status" value="1"/>
</dbReference>
<dbReference type="EC" id="5.2.1.8" evidence="5"/>
<dbReference type="PANTHER" id="PTHR11071:SF561">
    <property type="entry name" value="PEPTIDYL-PROLYL CIS-TRANS ISOMERASE D-RELATED"/>
    <property type="match status" value="1"/>
</dbReference>
<organism evidence="8">
    <name type="scientific">Physcomitrium patens</name>
    <name type="common">Spreading-leaved earth moss</name>
    <name type="synonym">Physcomitrella patens</name>
    <dbReference type="NCBI Taxonomy" id="3218"/>
    <lineage>
        <taxon>Eukaryota</taxon>
        <taxon>Viridiplantae</taxon>
        <taxon>Streptophyta</taxon>
        <taxon>Embryophyta</taxon>
        <taxon>Bryophyta</taxon>
        <taxon>Bryophytina</taxon>
        <taxon>Bryopsida</taxon>
        <taxon>Funariidae</taxon>
        <taxon>Funariales</taxon>
        <taxon>Funariaceae</taxon>
        <taxon>Physcomitrium</taxon>
    </lineage>
</organism>
<dbReference type="InterPro" id="IPR002130">
    <property type="entry name" value="Cyclophilin-type_PPIase_dom"/>
</dbReference>
<proteinExistence type="inferred from homology"/>
<evidence type="ECO:0000313" key="8">
    <source>
        <dbReference type="EMBL" id="PNR50633.1"/>
    </source>
</evidence>
<dbReference type="FunFam" id="2.40.100.10:FF:000025">
    <property type="entry name" value="Peptidyl-prolyl cis-trans isomerase CYP19-2"/>
    <property type="match status" value="1"/>
</dbReference>
<dbReference type="GO" id="GO:0005737">
    <property type="term" value="C:cytoplasm"/>
    <property type="evidence" value="ECO:0000318"/>
    <property type="project" value="GO_Central"/>
</dbReference>
<comment type="function">
    <text evidence="5">PPIases accelerate the folding of proteins. It catalyzes the cis-trans isomerization of proline imidic peptide bonds in oligopeptides.</text>
</comment>
<dbReference type="Proteomes" id="UP000006727">
    <property type="component" value="Chromosome 7"/>
</dbReference>
<evidence type="ECO:0000256" key="6">
    <source>
        <dbReference type="SAM" id="Phobius"/>
    </source>
</evidence>
<dbReference type="EnsemblPlants" id="Pp3c7_2790V3.1">
    <property type="protein sequence ID" value="Pp3c7_2790V3.1"/>
    <property type="gene ID" value="Pp3c7_2790"/>
</dbReference>
<keyword evidence="10" id="KW-1185">Reference proteome</keyword>
<reference evidence="8 10" key="2">
    <citation type="journal article" date="2018" name="Plant J.">
        <title>The Physcomitrella patens chromosome-scale assembly reveals moss genome structure and evolution.</title>
        <authorList>
            <person name="Lang D."/>
            <person name="Ullrich K.K."/>
            <person name="Murat F."/>
            <person name="Fuchs J."/>
            <person name="Jenkins J."/>
            <person name="Haas F.B."/>
            <person name="Piednoel M."/>
            <person name="Gundlach H."/>
            <person name="Van Bel M."/>
            <person name="Meyberg R."/>
            <person name="Vives C."/>
            <person name="Morata J."/>
            <person name="Symeonidi A."/>
            <person name="Hiss M."/>
            <person name="Muchero W."/>
            <person name="Kamisugi Y."/>
            <person name="Saleh O."/>
            <person name="Blanc G."/>
            <person name="Decker E.L."/>
            <person name="van Gessel N."/>
            <person name="Grimwood J."/>
            <person name="Hayes R.D."/>
            <person name="Graham S.W."/>
            <person name="Gunter L.E."/>
            <person name="McDaniel S.F."/>
            <person name="Hoernstein S.N.W."/>
            <person name="Larsson A."/>
            <person name="Li F.W."/>
            <person name="Perroud P.F."/>
            <person name="Phillips J."/>
            <person name="Ranjan P."/>
            <person name="Rokshar D.S."/>
            <person name="Rothfels C.J."/>
            <person name="Schneider L."/>
            <person name="Shu S."/>
            <person name="Stevenson D.W."/>
            <person name="Thummler F."/>
            <person name="Tillich M."/>
            <person name="Villarreal Aguilar J.C."/>
            <person name="Widiez T."/>
            <person name="Wong G.K."/>
            <person name="Wymore A."/>
            <person name="Zhang Y."/>
            <person name="Zimmer A.D."/>
            <person name="Quatrano R.S."/>
            <person name="Mayer K.F.X."/>
            <person name="Goodstein D."/>
            <person name="Casacuberta J.M."/>
            <person name="Vandepoele K."/>
            <person name="Reski R."/>
            <person name="Cuming A.C."/>
            <person name="Tuskan G.A."/>
            <person name="Maumus F."/>
            <person name="Salse J."/>
            <person name="Schmutz J."/>
            <person name="Rensing S.A."/>
        </authorList>
    </citation>
    <scope>NUCLEOTIDE SEQUENCE [LARGE SCALE GENOMIC DNA]</scope>
    <source>
        <strain evidence="9 10">cv. Gransden 2004</strain>
    </source>
</reference>
<protein>
    <recommendedName>
        <fullName evidence="5">Peptidyl-prolyl cis-trans isomerase</fullName>
        <shortName evidence="5">PPIase</shortName>
        <ecNumber evidence="5">5.2.1.8</ecNumber>
    </recommendedName>
</protein>
<evidence type="ECO:0000256" key="1">
    <source>
        <dbReference type="ARBA" id="ARBA00000971"/>
    </source>
</evidence>
<dbReference type="Gramene" id="Pp3c7_2790V3.2">
    <property type="protein sequence ID" value="Pp3c7_2790V3.2"/>
    <property type="gene ID" value="Pp3c7_2790"/>
</dbReference>
<dbReference type="STRING" id="3218.A0A2K1KA24"/>
<dbReference type="AlphaFoldDB" id="A0A2K1KA24"/>
<dbReference type="EMBL" id="ABEU02000007">
    <property type="protein sequence ID" value="PNR50633.1"/>
    <property type="molecule type" value="Genomic_DNA"/>
</dbReference>
<gene>
    <name evidence="9" type="primary">LOC112285015</name>
    <name evidence="8" type="ORF">PHYPA_009819</name>
</gene>
<evidence type="ECO:0000313" key="10">
    <source>
        <dbReference type="Proteomes" id="UP000006727"/>
    </source>
</evidence>